<sequence>MSTSEHSSVVIDKDKKKTICGACESELEPDHGGIQCIQAHHYCTECSIHIVNLFFSDPQHYTPLRCIQCNVDLNPSVFERQLTAEQLPFYEQHMLALVWAKQLLDEDERLDNCPFCCFAVIRSIHDPNYIYCQHAECGMMSCLICRKACPKFQNMYCTDEEFTELQKHFKCSDLADDKHMFDQYLELGQKVPCPNCGLAGMKDDACTHMTCPTCSQLWCYFCGKKNEDCNKAQDGVNGIFDHNHNWYTNPDRCPMYFTQIFDIDDRWPDDEEQCLAMFHRNRSLRLLREVYEKLGKERIEQLDEHFNILTTCGFTLDEILKEDLTLIKNRDVNSSSRSKRTDYF</sequence>
<evidence type="ECO:0000256" key="1">
    <source>
        <dbReference type="ARBA" id="ARBA00004906"/>
    </source>
</evidence>
<dbReference type="CDD" id="cd20336">
    <property type="entry name" value="Rcat_RBR"/>
    <property type="match status" value="1"/>
</dbReference>
<dbReference type="AlphaFoldDB" id="A0A816CF59"/>
<dbReference type="InterPro" id="IPR051628">
    <property type="entry name" value="LUBAC_E3_Ligases"/>
</dbReference>
<name>A0A816CF59_9BILA</name>
<dbReference type="Proteomes" id="UP000663832">
    <property type="component" value="Unassembled WGS sequence"/>
</dbReference>
<reference evidence="10" key="1">
    <citation type="submission" date="2021-02" db="EMBL/GenBank/DDBJ databases">
        <authorList>
            <person name="Nowell W R."/>
        </authorList>
    </citation>
    <scope>NUCLEOTIDE SEQUENCE</scope>
</reference>
<evidence type="ECO:0000256" key="3">
    <source>
        <dbReference type="ARBA" id="ARBA00022723"/>
    </source>
</evidence>
<proteinExistence type="predicted"/>
<dbReference type="InterPro" id="IPR044066">
    <property type="entry name" value="TRIAD_supradom"/>
</dbReference>
<keyword evidence="7" id="KW-0862">Zinc</keyword>
<keyword evidence="5" id="KW-0863">Zinc-finger</keyword>
<feature type="domain" description="RING-type" evidence="8">
    <location>
        <begin position="16"/>
        <end position="248"/>
    </location>
</feature>
<evidence type="ECO:0000256" key="4">
    <source>
        <dbReference type="ARBA" id="ARBA00022737"/>
    </source>
</evidence>
<dbReference type="GO" id="GO:0008270">
    <property type="term" value="F:zinc ion binding"/>
    <property type="evidence" value="ECO:0007669"/>
    <property type="project" value="UniProtKB-KW"/>
</dbReference>
<evidence type="ECO:0000259" key="8">
    <source>
        <dbReference type="PROSITE" id="PS51873"/>
    </source>
</evidence>
<evidence type="ECO:0000313" key="10">
    <source>
        <dbReference type="EMBL" id="CAF1623938.1"/>
    </source>
</evidence>
<evidence type="ECO:0000313" key="11">
    <source>
        <dbReference type="Proteomes" id="UP000663832"/>
    </source>
</evidence>
<evidence type="ECO:0000256" key="6">
    <source>
        <dbReference type="ARBA" id="ARBA00022786"/>
    </source>
</evidence>
<keyword evidence="2" id="KW-0808">Transferase</keyword>
<dbReference type="PANTHER" id="PTHR22770">
    <property type="entry name" value="UBIQUITIN CONJUGATING ENZYME 7 INTERACTING PROTEIN-RELATED"/>
    <property type="match status" value="1"/>
</dbReference>
<evidence type="ECO:0000256" key="7">
    <source>
        <dbReference type="ARBA" id="ARBA00022833"/>
    </source>
</evidence>
<organism evidence="10 11">
    <name type="scientific">Adineta steineri</name>
    <dbReference type="NCBI Taxonomy" id="433720"/>
    <lineage>
        <taxon>Eukaryota</taxon>
        <taxon>Metazoa</taxon>
        <taxon>Spiralia</taxon>
        <taxon>Gnathifera</taxon>
        <taxon>Rotifera</taxon>
        <taxon>Eurotatoria</taxon>
        <taxon>Bdelloidea</taxon>
        <taxon>Adinetida</taxon>
        <taxon>Adinetidae</taxon>
        <taxon>Adineta</taxon>
    </lineage>
</organism>
<evidence type="ECO:0000256" key="2">
    <source>
        <dbReference type="ARBA" id="ARBA00022679"/>
    </source>
</evidence>
<comment type="caution">
    <text evidence="10">The sequence shown here is derived from an EMBL/GenBank/DDBJ whole genome shotgun (WGS) entry which is preliminary data.</text>
</comment>
<dbReference type="OrthoDB" id="10009520at2759"/>
<evidence type="ECO:0000256" key="5">
    <source>
        <dbReference type="ARBA" id="ARBA00022771"/>
    </source>
</evidence>
<dbReference type="Proteomes" id="UP000663877">
    <property type="component" value="Unassembled WGS sequence"/>
</dbReference>
<evidence type="ECO:0000313" key="9">
    <source>
        <dbReference type="EMBL" id="CAF1429754.1"/>
    </source>
</evidence>
<dbReference type="PROSITE" id="PS51873">
    <property type="entry name" value="TRIAD"/>
    <property type="match status" value="1"/>
</dbReference>
<dbReference type="PANTHER" id="PTHR22770:SF47">
    <property type="entry name" value="E3 UBIQUITIN-PROTEIN LIGASE RNF216"/>
    <property type="match status" value="1"/>
</dbReference>
<dbReference type="Gene3D" id="1.20.120.1750">
    <property type="match status" value="1"/>
</dbReference>
<dbReference type="EMBL" id="CAJNOM010001981">
    <property type="protein sequence ID" value="CAF1623938.1"/>
    <property type="molecule type" value="Genomic_DNA"/>
</dbReference>
<comment type="pathway">
    <text evidence="1">Protein modification; protein ubiquitination.</text>
</comment>
<protein>
    <recommendedName>
        <fullName evidence="8">RING-type domain-containing protein</fullName>
    </recommendedName>
</protein>
<keyword evidence="6" id="KW-0833">Ubl conjugation pathway</keyword>
<keyword evidence="11" id="KW-1185">Reference proteome</keyword>
<dbReference type="GO" id="GO:0016740">
    <property type="term" value="F:transferase activity"/>
    <property type="evidence" value="ECO:0007669"/>
    <property type="project" value="UniProtKB-KW"/>
</dbReference>
<dbReference type="EMBL" id="CAJNOI010001652">
    <property type="protein sequence ID" value="CAF1429754.1"/>
    <property type="molecule type" value="Genomic_DNA"/>
</dbReference>
<keyword evidence="4" id="KW-0677">Repeat</keyword>
<gene>
    <name evidence="9" type="ORF">BJG266_LOCUS39268</name>
    <name evidence="10" type="ORF">QVE165_LOCUS56161</name>
</gene>
<dbReference type="SUPFAM" id="SSF57850">
    <property type="entry name" value="RING/U-box"/>
    <property type="match status" value="1"/>
</dbReference>
<accession>A0A816CF59</accession>
<keyword evidence="3" id="KW-0479">Metal-binding</keyword>